<dbReference type="GO" id="GO:0030894">
    <property type="term" value="C:replisome"/>
    <property type="evidence" value="ECO:0007669"/>
    <property type="project" value="TreeGrafter"/>
</dbReference>
<dbReference type="Pfam" id="PF00270">
    <property type="entry name" value="DEAD"/>
    <property type="match status" value="1"/>
</dbReference>
<keyword evidence="3" id="KW-0378">Hydrolase</keyword>
<dbReference type="GO" id="GO:0006310">
    <property type="term" value="P:DNA recombination"/>
    <property type="evidence" value="ECO:0007669"/>
    <property type="project" value="InterPro"/>
</dbReference>
<dbReference type="EC" id="5.6.2.4" evidence="9"/>
<gene>
    <name evidence="13" type="ORF">IAA96_04450</name>
</gene>
<name>A0A9D9ENT8_9SPIR</name>
<keyword evidence="5" id="KW-0067">ATP-binding</keyword>
<dbReference type="InterPro" id="IPR004589">
    <property type="entry name" value="DNA_helicase_ATP-dep_RecQ"/>
</dbReference>
<evidence type="ECO:0000256" key="6">
    <source>
        <dbReference type="ARBA" id="ARBA00023125"/>
    </source>
</evidence>
<feature type="compositionally biased region" description="Pro residues" evidence="10">
    <location>
        <begin position="570"/>
        <end position="583"/>
    </location>
</feature>
<evidence type="ECO:0000256" key="10">
    <source>
        <dbReference type="SAM" id="MobiDB-lite"/>
    </source>
</evidence>
<evidence type="ECO:0000256" key="2">
    <source>
        <dbReference type="ARBA" id="ARBA00022741"/>
    </source>
</evidence>
<dbReference type="GO" id="GO:0003677">
    <property type="term" value="F:DNA binding"/>
    <property type="evidence" value="ECO:0007669"/>
    <property type="project" value="UniProtKB-KW"/>
</dbReference>
<reference evidence="13" key="1">
    <citation type="submission" date="2020-10" db="EMBL/GenBank/DDBJ databases">
        <authorList>
            <person name="Gilroy R."/>
        </authorList>
    </citation>
    <scope>NUCLEOTIDE SEQUENCE</scope>
    <source>
        <strain evidence="13">B3-4054</strain>
    </source>
</reference>
<dbReference type="Gene3D" id="3.40.50.300">
    <property type="entry name" value="P-loop containing nucleotide triphosphate hydrolases"/>
    <property type="match status" value="2"/>
</dbReference>
<evidence type="ECO:0000259" key="11">
    <source>
        <dbReference type="PROSITE" id="PS51192"/>
    </source>
</evidence>
<evidence type="ECO:0000256" key="7">
    <source>
        <dbReference type="ARBA" id="ARBA00023235"/>
    </source>
</evidence>
<dbReference type="Pfam" id="PF00271">
    <property type="entry name" value="Helicase_C"/>
    <property type="match status" value="1"/>
</dbReference>
<evidence type="ECO:0000256" key="9">
    <source>
        <dbReference type="ARBA" id="ARBA00034808"/>
    </source>
</evidence>
<dbReference type="InterPro" id="IPR014001">
    <property type="entry name" value="Helicase_ATP-bd"/>
</dbReference>
<reference evidence="13" key="2">
    <citation type="journal article" date="2021" name="PeerJ">
        <title>Extensive microbial diversity within the chicken gut microbiome revealed by metagenomics and culture.</title>
        <authorList>
            <person name="Gilroy R."/>
            <person name="Ravi A."/>
            <person name="Getino M."/>
            <person name="Pursley I."/>
            <person name="Horton D.L."/>
            <person name="Alikhan N.F."/>
            <person name="Baker D."/>
            <person name="Gharbi K."/>
            <person name="Hall N."/>
            <person name="Watson M."/>
            <person name="Adriaenssens E.M."/>
            <person name="Foster-Nyarko E."/>
            <person name="Jarju S."/>
            <person name="Secka A."/>
            <person name="Antonio M."/>
            <person name="Oren A."/>
            <person name="Chaudhuri R.R."/>
            <person name="La Ragione R."/>
            <person name="Hildebrand F."/>
            <person name="Pallen M.J."/>
        </authorList>
    </citation>
    <scope>NUCLEOTIDE SEQUENCE</scope>
    <source>
        <strain evidence="13">B3-4054</strain>
    </source>
</reference>
<dbReference type="InterPro" id="IPR011545">
    <property type="entry name" value="DEAD/DEAH_box_helicase_dom"/>
</dbReference>
<evidence type="ECO:0000313" key="14">
    <source>
        <dbReference type="Proteomes" id="UP000823616"/>
    </source>
</evidence>
<dbReference type="Proteomes" id="UP000823616">
    <property type="component" value="Unassembled WGS sequence"/>
</dbReference>
<evidence type="ECO:0000256" key="4">
    <source>
        <dbReference type="ARBA" id="ARBA00022806"/>
    </source>
</evidence>
<dbReference type="SUPFAM" id="SSF52540">
    <property type="entry name" value="P-loop containing nucleoside triphosphate hydrolases"/>
    <property type="match status" value="1"/>
</dbReference>
<sequence length="583" mass="64336">MHPKSGNKNPAAEFPVPPEEDFGNPEDGTGQPVQPPEEDAPGAEAFCDPVAETARRFFSVPYLYPWQRMVTGNILDAVQAAEQEMRTHAGPPPPEEESGDGDSDGFMRGKQIVILPTGAGKSLCFQVPALLLPAATLVIYPLLALMHDQAGKLQRLGIEAVLFKGGQSAEERKEQFRRLENGAKIILANPEILADRNIRNAVRARGISHTAVDEAHCVSEWGDTFRPAYLALQDILPELSAGAVTAFTATASPPVLQRVKEVLFGGSAHVVQGDTDRENLVYSVIPCTEKDPALVRLIARAERPAVVFCGSRSRTQRLAAMLREYFDDPDIRYYHAGLLREEKIRTELWFAQAGHGILCTTCAWGMGVDVKNIRTVIHYDPPPTVESYIQEAGRGGRDGLESKAILLWNAEDRKNILAATGSARARAEGILRFAESGKCRRDVLLETLGGPDYGAEGQKKACAGCDICRQEARFVPAETELTEMFVRQNKRRYTLQQSAGILCEQANDSARKNYGKRLWRTKTFAVILRKLKEEQKIRTGGFLWKDKLTVSGGRNGTAQPEQKERYRMEPSPPADTEPYPSPS</sequence>
<dbReference type="PANTHER" id="PTHR13710">
    <property type="entry name" value="DNA HELICASE RECQ FAMILY MEMBER"/>
    <property type="match status" value="1"/>
</dbReference>
<dbReference type="InterPro" id="IPR001650">
    <property type="entry name" value="Helicase_C-like"/>
</dbReference>
<dbReference type="CDD" id="cd17920">
    <property type="entry name" value="DEXHc_RecQ"/>
    <property type="match status" value="1"/>
</dbReference>
<evidence type="ECO:0000313" key="13">
    <source>
        <dbReference type="EMBL" id="MBO8450338.1"/>
    </source>
</evidence>
<feature type="domain" description="Helicase C-terminal" evidence="12">
    <location>
        <begin position="293"/>
        <end position="449"/>
    </location>
</feature>
<dbReference type="GO" id="GO:0009378">
    <property type="term" value="F:four-way junction helicase activity"/>
    <property type="evidence" value="ECO:0007669"/>
    <property type="project" value="TreeGrafter"/>
</dbReference>
<dbReference type="SMART" id="SM00490">
    <property type="entry name" value="HELICc"/>
    <property type="match status" value="1"/>
</dbReference>
<organism evidence="13 14">
    <name type="scientific">Candidatus Avitreponema avistercoris</name>
    <dbReference type="NCBI Taxonomy" id="2840705"/>
    <lineage>
        <taxon>Bacteria</taxon>
        <taxon>Pseudomonadati</taxon>
        <taxon>Spirochaetota</taxon>
        <taxon>Spirochaetia</taxon>
        <taxon>Spirochaetales</taxon>
        <taxon>Candidatus Avitreponema</taxon>
    </lineage>
</organism>
<dbReference type="GO" id="GO:0006281">
    <property type="term" value="P:DNA repair"/>
    <property type="evidence" value="ECO:0007669"/>
    <property type="project" value="TreeGrafter"/>
</dbReference>
<feature type="region of interest" description="Disordered" evidence="10">
    <location>
        <begin position="1"/>
        <end position="44"/>
    </location>
</feature>
<dbReference type="EMBL" id="JADIMS010000071">
    <property type="protein sequence ID" value="MBO8450338.1"/>
    <property type="molecule type" value="Genomic_DNA"/>
</dbReference>
<feature type="compositionally biased region" description="Acidic residues" evidence="10">
    <location>
        <begin position="94"/>
        <end position="103"/>
    </location>
</feature>
<accession>A0A9D9ENT8</accession>
<dbReference type="PROSITE" id="PS51192">
    <property type="entry name" value="HELICASE_ATP_BIND_1"/>
    <property type="match status" value="1"/>
</dbReference>
<dbReference type="GO" id="GO:0043138">
    <property type="term" value="F:3'-5' DNA helicase activity"/>
    <property type="evidence" value="ECO:0007669"/>
    <property type="project" value="UniProtKB-EC"/>
</dbReference>
<keyword evidence="7" id="KW-0413">Isomerase</keyword>
<comment type="similarity">
    <text evidence="1">Belongs to the helicase family. RecQ subfamily.</text>
</comment>
<keyword evidence="4 13" id="KW-0347">Helicase</keyword>
<feature type="region of interest" description="Disordered" evidence="10">
    <location>
        <begin position="548"/>
        <end position="583"/>
    </location>
</feature>
<dbReference type="SMART" id="SM00487">
    <property type="entry name" value="DEXDc"/>
    <property type="match status" value="1"/>
</dbReference>
<dbReference type="InterPro" id="IPR027417">
    <property type="entry name" value="P-loop_NTPase"/>
</dbReference>
<protein>
    <recommendedName>
        <fullName evidence="9">DNA 3'-5' helicase</fullName>
        <ecNumber evidence="9">5.6.2.4</ecNumber>
    </recommendedName>
</protein>
<dbReference type="GO" id="GO:0043590">
    <property type="term" value="C:bacterial nucleoid"/>
    <property type="evidence" value="ECO:0007669"/>
    <property type="project" value="TreeGrafter"/>
</dbReference>
<dbReference type="PANTHER" id="PTHR13710:SF105">
    <property type="entry name" value="ATP-DEPENDENT DNA HELICASE Q1"/>
    <property type="match status" value="1"/>
</dbReference>
<dbReference type="GO" id="GO:0005737">
    <property type="term" value="C:cytoplasm"/>
    <property type="evidence" value="ECO:0007669"/>
    <property type="project" value="TreeGrafter"/>
</dbReference>
<dbReference type="AlphaFoldDB" id="A0A9D9ENT8"/>
<evidence type="ECO:0000256" key="5">
    <source>
        <dbReference type="ARBA" id="ARBA00022840"/>
    </source>
</evidence>
<dbReference type="PROSITE" id="PS51194">
    <property type="entry name" value="HELICASE_CTER"/>
    <property type="match status" value="1"/>
</dbReference>
<keyword evidence="2" id="KW-0547">Nucleotide-binding</keyword>
<evidence type="ECO:0000256" key="3">
    <source>
        <dbReference type="ARBA" id="ARBA00022801"/>
    </source>
</evidence>
<dbReference type="GO" id="GO:0005524">
    <property type="term" value="F:ATP binding"/>
    <property type="evidence" value="ECO:0007669"/>
    <property type="project" value="UniProtKB-KW"/>
</dbReference>
<evidence type="ECO:0000256" key="8">
    <source>
        <dbReference type="ARBA" id="ARBA00034617"/>
    </source>
</evidence>
<feature type="region of interest" description="Disordered" evidence="10">
    <location>
        <begin position="84"/>
        <end position="107"/>
    </location>
</feature>
<comment type="caution">
    <text evidence="13">The sequence shown here is derived from an EMBL/GenBank/DDBJ whole genome shotgun (WGS) entry which is preliminary data.</text>
</comment>
<dbReference type="GO" id="GO:0016787">
    <property type="term" value="F:hydrolase activity"/>
    <property type="evidence" value="ECO:0007669"/>
    <property type="project" value="UniProtKB-KW"/>
</dbReference>
<keyword evidence="6" id="KW-0238">DNA-binding</keyword>
<dbReference type="NCBIfam" id="TIGR00614">
    <property type="entry name" value="recQ_fam"/>
    <property type="match status" value="1"/>
</dbReference>
<proteinExistence type="inferred from homology"/>
<evidence type="ECO:0000256" key="1">
    <source>
        <dbReference type="ARBA" id="ARBA00005446"/>
    </source>
</evidence>
<comment type="catalytic activity">
    <reaction evidence="8">
        <text>Couples ATP hydrolysis with the unwinding of duplex DNA by translocating in the 3'-5' direction.</text>
        <dbReference type="EC" id="5.6.2.4"/>
    </reaction>
</comment>
<evidence type="ECO:0000259" key="12">
    <source>
        <dbReference type="PROSITE" id="PS51194"/>
    </source>
</evidence>
<feature type="domain" description="Helicase ATP-binding" evidence="11">
    <location>
        <begin position="102"/>
        <end position="269"/>
    </location>
</feature>